<accession>A0A507DRA6</accession>
<evidence type="ECO:0000313" key="1">
    <source>
        <dbReference type="EMBL" id="TPX53785.1"/>
    </source>
</evidence>
<dbReference type="AlphaFoldDB" id="A0A507DRA6"/>
<name>A0A507DRA6_9FUNG</name>
<comment type="caution">
    <text evidence="1">The sequence shown here is derived from an EMBL/GenBank/DDBJ whole genome shotgun (WGS) entry which is preliminary data.</text>
</comment>
<organism evidence="1 2">
    <name type="scientific">Synchytrium endobioticum</name>
    <dbReference type="NCBI Taxonomy" id="286115"/>
    <lineage>
        <taxon>Eukaryota</taxon>
        <taxon>Fungi</taxon>
        <taxon>Fungi incertae sedis</taxon>
        <taxon>Chytridiomycota</taxon>
        <taxon>Chytridiomycota incertae sedis</taxon>
        <taxon>Chytridiomycetes</taxon>
        <taxon>Synchytriales</taxon>
        <taxon>Synchytriaceae</taxon>
        <taxon>Synchytrium</taxon>
    </lineage>
</organism>
<evidence type="ECO:0000313" key="2">
    <source>
        <dbReference type="Proteomes" id="UP000317494"/>
    </source>
</evidence>
<proteinExistence type="predicted"/>
<reference evidence="1 2" key="1">
    <citation type="journal article" date="2019" name="Sci. Rep.">
        <title>Comparative genomics of chytrid fungi reveal insights into the obligate biotrophic and pathogenic lifestyle of Synchytrium endobioticum.</title>
        <authorList>
            <person name="van de Vossenberg B.T.L.H."/>
            <person name="Warris S."/>
            <person name="Nguyen H.D.T."/>
            <person name="van Gent-Pelzer M.P.E."/>
            <person name="Joly D.L."/>
            <person name="van de Geest H.C."/>
            <person name="Bonants P.J.M."/>
            <person name="Smith D.S."/>
            <person name="Levesque C.A."/>
            <person name="van der Lee T.A.J."/>
        </authorList>
    </citation>
    <scope>NUCLEOTIDE SEQUENCE [LARGE SCALE GENOMIC DNA]</scope>
    <source>
        <strain evidence="1 2">MB42</strain>
    </source>
</reference>
<gene>
    <name evidence="1" type="ORF">SeMB42_g00588</name>
</gene>
<sequence length="201" mass="22048">MYAALTGRHCILHARRISSCVTATIQRPSSMGTTLINNRLIISRTGRVRSNATTDTPLLRAIQNVAAHHAPTWTTSVAKFLFLPGRFRALLAHHASLHARANDLLVALKKNAPIDDAVLEAYEHLSADVAALSSEETIVNPSWGLDLIEEEKARKWIIGEVSHVVKSLETQSQQVVAVGWAERIGSWKYSSGLPAWSSARI</sequence>
<dbReference type="VEuPathDB" id="FungiDB:SeMB42_g00588"/>
<protein>
    <submittedName>
        <fullName evidence="1">Uncharacterized protein</fullName>
    </submittedName>
</protein>
<dbReference type="EMBL" id="QEAN01000012">
    <property type="protein sequence ID" value="TPX53785.1"/>
    <property type="molecule type" value="Genomic_DNA"/>
</dbReference>
<keyword evidence="2" id="KW-1185">Reference proteome</keyword>
<dbReference type="Proteomes" id="UP000317494">
    <property type="component" value="Unassembled WGS sequence"/>
</dbReference>